<accession>A0A5D3E2N4</accession>
<comment type="caution">
    <text evidence="2">The sequence shown here is derived from an EMBL/GenBank/DDBJ whole genome shotgun (WGS) entry which is preliminary data.</text>
</comment>
<evidence type="ECO:0000313" key="2">
    <source>
        <dbReference type="EMBL" id="TYK29861.1"/>
    </source>
</evidence>
<dbReference type="EMBL" id="SSTD01001237">
    <property type="protein sequence ID" value="TYK29861.1"/>
    <property type="molecule type" value="Genomic_DNA"/>
</dbReference>
<dbReference type="Pfam" id="PF22936">
    <property type="entry name" value="Pol_BBD"/>
    <property type="match status" value="1"/>
</dbReference>
<feature type="domain" description="Retrovirus-related Pol polyprotein from transposon TNT 1-94-like beta-barrel" evidence="1">
    <location>
        <begin position="202"/>
        <end position="273"/>
    </location>
</feature>
<dbReference type="Proteomes" id="UP000321947">
    <property type="component" value="Unassembled WGS sequence"/>
</dbReference>
<proteinExistence type="predicted"/>
<dbReference type="InterPro" id="IPR054722">
    <property type="entry name" value="PolX-like_BBD"/>
</dbReference>
<sequence>MKVTIIKEANDIATMKVDKLFGSLRTFKLNLRDSNSKKRNGVALQSVSEDDPEQHKEQIHDDHLADSITLSMKQVSKLRSQFNKQFGNYGSQNNKDFGSSSSSSFETYVPINEGRMTKVTETLEPTEVTVGFKCRECEGFRHYEAECPTFLKRKKKSLKNTLSNEKSSSDSDEEEKSRALLICVIEDNHGAIEIPCPQEEDWHFDNGCSRHMTGNSTFFSKFKECSAGHVTFCDEVKEKVLGKGNICKTGLLELQDIRLVKGLLANLISVNQQYNQVFLVNFSKDRCVKFLIKKRIRHKRNLVVWQFSSLEFTSLPSICKIIGVEVVLGIPLFKVESNTFFGECSAGKQIKAPHKSVGQCTTNCVLKLLYMDLRGPIACSCNVHS</sequence>
<reference evidence="2 3" key="1">
    <citation type="submission" date="2019-08" db="EMBL/GenBank/DDBJ databases">
        <title>Draft genome sequences of two oriental melons (Cucumis melo L. var makuwa).</title>
        <authorList>
            <person name="Kwon S.-Y."/>
        </authorList>
    </citation>
    <scope>NUCLEOTIDE SEQUENCE [LARGE SCALE GENOMIC DNA]</scope>
    <source>
        <strain evidence="3">cv. Chang Bougi</strain>
        <tissue evidence="2">Leaf</tissue>
    </source>
</reference>
<dbReference type="AlphaFoldDB" id="A0A5D3E2N4"/>
<gene>
    <name evidence="2" type="ORF">E5676_scaffold208G001080</name>
</gene>
<evidence type="ECO:0000259" key="1">
    <source>
        <dbReference type="Pfam" id="PF22936"/>
    </source>
</evidence>
<name>A0A5D3E2N4_CUCMM</name>
<protein>
    <submittedName>
        <fullName evidence="2">Gag-pol polyprotein</fullName>
    </submittedName>
</protein>
<organism evidence="2 3">
    <name type="scientific">Cucumis melo var. makuwa</name>
    <name type="common">Oriental melon</name>
    <dbReference type="NCBI Taxonomy" id="1194695"/>
    <lineage>
        <taxon>Eukaryota</taxon>
        <taxon>Viridiplantae</taxon>
        <taxon>Streptophyta</taxon>
        <taxon>Embryophyta</taxon>
        <taxon>Tracheophyta</taxon>
        <taxon>Spermatophyta</taxon>
        <taxon>Magnoliopsida</taxon>
        <taxon>eudicotyledons</taxon>
        <taxon>Gunneridae</taxon>
        <taxon>Pentapetalae</taxon>
        <taxon>rosids</taxon>
        <taxon>fabids</taxon>
        <taxon>Cucurbitales</taxon>
        <taxon>Cucurbitaceae</taxon>
        <taxon>Benincaseae</taxon>
        <taxon>Cucumis</taxon>
    </lineage>
</organism>
<evidence type="ECO:0000313" key="3">
    <source>
        <dbReference type="Proteomes" id="UP000321947"/>
    </source>
</evidence>